<comment type="similarity">
    <text evidence="3">Belongs to the GRAS family.</text>
</comment>
<dbReference type="Proteomes" id="UP000479710">
    <property type="component" value="Unassembled WGS sequence"/>
</dbReference>
<dbReference type="InterPro" id="IPR005202">
    <property type="entry name" value="TF_GRAS"/>
</dbReference>
<evidence type="ECO:0000313" key="6">
    <source>
        <dbReference type="EMBL" id="KAF0896937.1"/>
    </source>
</evidence>
<feature type="coiled-coil region" evidence="4">
    <location>
        <begin position="186"/>
        <end position="213"/>
    </location>
</feature>
<dbReference type="OrthoDB" id="634447at2759"/>
<dbReference type="Pfam" id="PF03514">
    <property type="entry name" value="GRAS"/>
    <property type="match status" value="1"/>
</dbReference>
<evidence type="ECO:0000256" key="5">
    <source>
        <dbReference type="SAM" id="MobiDB-lite"/>
    </source>
</evidence>
<dbReference type="AlphaFoldDB" id="A0A6G1CAB9"/>
<keyword evidence="4" id="KW-0175">Coiled coil</keyword>
<organism evidence="6 7">
    <name type="scientific">Oryza meyeriana var. granulata</name>
    <dbReference type="NCBI Taxonomy" id="110450"/>
    <lineage>
        <taxon>Eukaryota</taxon>
        <taxon>Viridiplantae</taxon>
        <taxon>Streptophyta</taxon>
        <taxon>Embryophyta</taxon>
        <taxon>Tracheophyta</taxon>
        <taxon>Spermatophyta</taxon>
        <taxon>Magnoliopsida</taxon>
        <taxon>Liliopsida</taxon>
        <taxon>Poales</taxon>
        <taxon>Poaceae</taxon>
        <taxon>BOP clade</taxon>
        <taxon>Oryzoideae</taxon>
        <taxon>Oryzeae</taxon>
        <taxon>Oryzinae</taxon>
        <taxon>Oryza</taxon>
        <taxon>Oryza meyeriana</taxon>
    </lineage>
</organism>
<feature type="region of interest" description="Leucine repeat II (LRII)" evidence="3">
    <location>
        <begin position="378"/>
        <end position="410"/>
    </location>
</feature>
<feature type="region of interest" description="SAW" evidence="3">
    <location>
        <begin position="518"/>
        <end position="593"/>
    </location>
</feature>
<feature type="region of interest" description="Disordered" evidence="5">
    <location>
        <begin position="110"/>
        <end position="152"/>
    </location>
</feature>
<evidence type="ECO:0000256" key="2">
    <source>
        <dbReference type="ARBA" id="ARBA00023163"/>
    </source>
</evidence>
<sequence>MIITMANPEDFFWEALLKENEAPSPPPVLFDLPASTHLASSDGTDPSLLDNQLLSYVSRMLMEDEMGCAAAAANLQCVERGSTEEASDLLPGTEVVRAFLKGMEEASKFLPSNNSFGKEETVDQVSRHDHGRGRKKKNNDRDKKQELEEEVGRSNKIAALTIAGPEEAGAREMLNELMLRGHETCIKDMEKLRIDMDNEAEKKKKKKSNKEEKDGSSKVVDLRMLLIQCAQAMATDNQQCAGELLKKIKQHASATGDAMQRVAHCFAKGLEARLDGSGRRLCQDQWRMSLVEFLKVYKLYMAACSFKKVALIFASMTIMQAVEGKGRLHIVDYGMRCGLHWPELFRRLGSREGGPPEVRITIVDIPQPGFRPSQRIEASGCCLSRCAGELGVPFRFQAVAAAKWETVGANDLHIEPDEVLVVNDLFSFSALMDESVFCDGPSPRDVALRNISRMQPDVFIQGIANANHGASFLSRFRGALLYYSALFDMLDATTPRESELRLALEQNVLGPYALNTIACEGADLVERPEKYRQWQSRNHRAGMRQLPLRPDVVDAVREEVKTHHHKDFLLGEDGRWLLQGWMGRVLFAHSAWVPQDTSTG</sequence>
<proteinExistence type="inferred from homology"/>
<feature type="region of interest" description="VHIID" evidence="3">
    <location>
        <begin position="297"/>
        <end position="362"/>
    </location>
</feature>
<keyword evidence="7" id="KW-1185">Reference proteome</keyword>
<comment type="caution">
    <text evidence="6">The sequence shown here is derived from an EMBL/GenBank/DDBJ whole genome shotgun (WGS) entry which is preliminary data.</text>
</comment>
<keyword evidence="2" id="KW-0804">Transcription</keyword>
<evidence type="ECO:0000313" key="7">
    <source>
        <dbReference type="Proteomes" id="UP000479710"/>
    </source>
</evidence>
<gene>
    <name evidence="6" type="ORF">E2562_030786</name>
</gene>
<dbReference type="PROSITE" id="PS50985">
    <property type="entry name" value="GRAS"/>
    <property type="match status" value="1"/>
</dbReference>
<feature type="compositionally biased region" description="Basic and acidic residues" evidence="5">
    <location>
        <begin position="117"/>
        <end position="128"/>
    </location>
</feature>
<protein>
    <submittedName>
        <fullName evidence="6">Uncharacterized protein</fullName>
    </submittedName>
</protein>
<dbReference type="EMBL" id="SPHZ02000010">
    <property type="protein sequence ID" value="KAF0896937.1"/>
    <property type="molecule type" value="Genomic_DNA"/>
</dbReference>
<name>A0A6G1CAB9_9ORYZ</name>
<evidence type="ECO:0000256" key="1">
    <source>
        <dbReference type="ARBA" id="ARBA00023015"/>
    </source>
</evidence>
<comment type="caution">
    <text evidence="3">Lacks conserved residue(s) required for the propagation of feature annotation.</text>
</comment>
<evidence type="ECO:0000256" key="3">
    <source>
        <dbReference type="PROSITE-ProRule" id="PRU01191"/>
    </source>
</evidence>
<reference evidence="6 7" key="1">
    <citation type="submission" date="2019-11" db="EMBL/GenBank/DDBJ databases">
        <title>Whole genome sequence of Oryza granulata.</title>
        <authorList>
            <person name="Li W."/>
        </authorList>
    </citation>
    <scope>NUCLEOTIDE SEQUENCE [LARGE SCALE GENOMIC DNA]</scope>
    <source>
        <strain evidence="7">cv. Menghai</strain>
        <tissue evidence="6">Leaf</tissue>
    </source>
</reference>
<feature type="short sequence motif" description="VHIID" evidence="3">
    <location>
        <begin position="328"/>
        <end position="332"/>
    </location>
</feature>
<feature type="compositionally biased region" description="Basic and acidic residues" evidence="5">
    <location>
        <begin position="139"/>
        <end position="152"/>
    </location>
</feature>
<feature type="compositionally biased region" description="Basic residues" evidence="5">
    <location>
        <begin position="129"/>
        <end position="138"/>
    </location>
</feature>
<dbReference type="PANTHER" id="PTHR31636">
    <property type="entry name" value="OSJNBA0084A10.13 PROTEIN-RELATED"/>
    <property type="match status" value="1"/>
</dbReference>
<accession>A0A6G1CAB9</accession>
<keyword evidence="1" id="KW-0805">Transcription regulation</keyword>
<evidence type="ECO:0000256" key="4">
    <source>
        <dbReference type="SAM" id="Coils"/>
    </source>
</evidence>